<accession>A0AA88YN10</accession>
<dbReference type="InterPro" id="IPR011009">
    <property type="entry name" value="Kinase-like_dom_sf"/>
</dbReference>
<dbReference type="PANTHER" id="PTHR24416">
    <property type="entry name" value="TYROSINE-PROTEIN KINASE RECEPTOR"/>
    <property type="match status" value="1"/>
</dbReference>
<gene>
    <name evidence="3" type="ORF">FSP39_012777</name>
</gene>
<evidence type="ECO:0000259" key="2">
    <source>
        <dbReference type="PROSITE" id="PS50011"/>
    </source>
</evidence>
<evidence type="ECO:0000313" key="4">
    <source>
        <dbReference type="Proteomes" id="UP001186944"/>
    </source>
</evidence>
<dbReference type="Gene3D" id="3.30.200.20">
    <property type="entry name" value="Phosphorylase Kinase, domain 1"/>
    <property type="match status" value="1"/>
</dbReference>
<dbReference type="InterPro" id="IPR000719">
    <property type="entry name" value="Prot_kinase_dom"/>
</dbReference>
<feature type="compositionally biased region" description="Polar residues" evidence="1">
    <location>
        <begin position="92"/>
        <end position="108"/>
    </location>
</feature>
<dbReference type="SUPFAM" id="SSF56112">
    <property type="entry name" value="Protein kinase-like (PK-like)"/>
    <property type="match status" value="1"/>
</dbReference>
<dbReference type="InterPro" id="IPR001245">
    <property type="entry name" value="Ser-Thr/Tyr_kinase_cat_dom"/>
</dbReference>
<dbReference type="AlphaFoldDB" id="A0AA88YN10"/>
<name>A0AA88YN10_PINIB</name>
<dbReference type="Gene3D" id="1.10.510.10">
    <property type="entry name" value="Transferase(Phosphotransferase) domain 1"/>
    <property type="match status" value="2"/>
</dbReference>
<reference evidence="3" key="1">
    <citation type="submission" date="2019-08" db="EMBL/GenBank/DDBJ databases">
        <title>The improved chromosome-level genome for the pearl oyster Pinctada fucata martensii using PacBio sequencing and Hi-C.</title>
        <authorList>
            <person name="Zheng Z."/>
        </authorList>
    </citation>
    <scope>NUCLEOTIDE SEQUENCE</scope>
    <source>
        <strain evidence="3">ZZ-2019</strain>
        <tissue evidence="3">Adductor muscle</tissue>
    </source>
</reference>
<comment type="caution">
    <text evidence="3">The sequence shown here is derived from an EMBL/GenBank/DDBJ whole genome shotgun (WGS) entry which is preliminary data.</text>
</comment>
<feature type="domain" description="Protein kinase" evidence="2">
    <location>
        <begin position="146"/>
        <end position="421"/>
    </location>
</feature>
<dbReference type="GO" id="GO:0005886">
    <property type="term" value="C:plasma membrane"/>
    <property type="evidence" value="ECO:0007669"/>
    <property type="project" value="TreeGrafter"/>
</dbReference>
<evidence type="ECO:0000313" key="3">
    <source>
        <dbReference type="EMBL" id="KAK3108662.1"/>
    </source>
</evidence>
<dbReference type="PROSITE" id="PS50011">
    <property type="entry name" value="PROTEIN_KINASE_DOM"/>
    <property type="match status" value="1"/>
</dbReference>
<dbReference type="GO" id="GO:0007169">
    <property type="term" value="P:cell surface receptor protein tyrosine kinase signaling pathway"/>
    <property type="evidence" value="ECO:0007669"/>
    <property type="project" value="TreeGrafter"/>
</dbReference>
<dbReference type="InterPro" id="IPR050122">
    <property type="entry name" value="RTK"/>
</dbReference>
<dbReference type="Pfam" id="PF07714">
    <property type="entry name" value="PK_Tyr_Ser-Thr"/>
    <property type="match status" value="2"/>
</dbReference>
<organism evidence="3 4">
    <name type="scientific">Pinctada imbricata</name>
    <name type="common">Atlantic pearl-oyster</name>
    <name type="synonym">Pinctada martensii</name>
    <dbReference type="NCBI Taxonomy" id="66713"/>
    <lineage>
        <taxon>Eukaryota</taxon>
        <taxon>Metazoa</taxon>
        <taxon>Spiralia</taxon>
        <taxon>Lophotrochozoa</taxon>
        <taxon>Mollusca</taxon>
        <taxon>Bivalvia</taxon>
        <taxon>Autobranchia</taxon>
        <taxon>Pteriomorphia</taxon>
        <taxon>Pterioida</taxon>
        <taxon>Pterioidea</taxon>
        <taxon>Pteriidae</taxon>
        <taxon>Pinctada</taxon>
    </lineage>
</organism>
<keyword evidence="4" id="KW-1185">Reference proteome</keyword>
<feature type="compositionally biased region" description="Basic and acidic residues" evidence="1">
    <location>
        <begin position="65"/>
        <end position="89"/>
    </location>
</feature>
<dbReference type="GO" id="GO:0004714">
    <property type="term" value="F:transmembrane receptor protein tyrosine kinase activity"/>
    <property type="evidence" value="ECO:0007669"/>
    <property type="project" value="TreeGrafter"/>
</dbReference>
<dbReference type="GO" id="GO:0005524">
    <property type="term" value="F:ATP binding"/>
    <property type="evidence" value="ECO:0007669"/>
    <property type="project" value="InterPro"/>
</dbReference>
<dbReference type="GO" id="GO:0043235">
    <property type="term" value="C:receptor complex"/>
    <property type="evidence" value="ECO:0007669"/>
    <property type="project" value="TreeGrafter"/>
</dbReference>
<protein>
    <recommendedName>
        <fullName evidence="2">Protein kinase domain-containing protein</fullName>
    </recommendedName>
</protein>
<dbReference type="PANTHER" id="PTHR24416:SF611">
    <property type="entry name" value="TYROSINE-PROTEIN KINASE TRANSMEMBRANE RECEPTOR ROR"/>
    <property type="match status" value="1"/>
</dbReference>
<proteinExistence type="predicted"/>
<sequence length="476" mass="53594">MQAGDAYSSWAPGLTTISGVRFFSDGGEGMAIFVLLLGGLFCYFRRRSAPVDSFQNLESSVRMSDLTKRTEPKSKRQLPDVKMEYEPDQKPSCFSNTQGGSSQPTDDTQMAYDDTLCKGVDTEDNIYEDLSDALPSRHKNITREMVKLDAMLHDGQFGIVFAGTLHKGNNVDLPVAIRCPKVTDTSGKIESSLPLHCMKERDLLQDSAVAPTAKHGNKTCLSVYLISETTVLEFEAKIKEVLSVASSIGRHDNLLRYIDAIVDGSDPPMLLMEHCHLGCVRTWLEEQQESLLRREDLISVLHNIGLGVALGMEYLEKKENFLKWTAPEVLQTQQSSISADVWAYGVILWELFQIDKLPYSDVTDEQYLEYLNDGNRMEIPDNCEERHANVMDQAWQLDPQDRPAFSEINPVPQGQMKTLYVSTKPLATDLPTLEQMYGNSTRVYKHCDNPIKERGVFELKNGKIVLLLLKLLLLAW</sequence>
<evidence type="ECO:0000256" key="1">
    <source>
        <dbReference type="SAM" id="MobiDB-lite"/>
    </source>
</evidence>
<dbReference type="Proteomes" id="UP001186944">
    <property type="component" value="Unassembled WGS sequence"/>
</dbReference>
<dbReference type="EMBL" id="VSWD01000001">
    <property type="protein sequence ID" value="KAK3108662.1"/>
    <property type="molecule type" value="Genomic_DNA"/>
</dbReference>
<feature type="region of interest" description="Disordered" evidence="1">
    <location>
        <begin position="64"/>
        <end position="110"/>
    </location>
</feature>